<dbReference type="RefSeq" id="WP_292906180.1">
    <property type="nucleotide sequence ID" value="NZ_JAUSXV010000001.1"/>
</dbReference>
<dbReference type="Proteomes" id="UP001244427">
    <property type="component" value="Unassembled WGS sequence"/>
</dbReference>
<evidence type="ECO:0000313" key="2">
    <source>
        <dbReference type="Proteomes" id="UP001244427"/>
    </source>
</evidence>
<gene>
    <name evidence="1" type="ORF">QFZ53_001366</name>
</gene>
<dbReference type="EMBL" id="JAUSXV010000001">
    <property type="protein sequence ID" value="MDQ0647170.1"/>
    <property type="molecule type" value="Genomic_DNA"/>
</dbReference>
<sequence length="94" mass="10450">MTTLTLIGKPDCHLCDVASEIIDTVIADLPDAAAESIEVVEASIQDDPALYDLWWEKIPVVLIDGELHAHWRLSADRLRSALEEAVVNDLKETR</sequence>
<dbReference type="Pfam" id="PF05768">
    <property type="entry name" value="Glrx-like"/>
    <property type="match status" value="1"/>
</dbReference>
<evidence type="ECO:0000313" key="1">
    <source>
        <dbReference type="EMBL" id="MDQ0647170.1"/>
    </source>
</evidence>
<organism evidence="1 2">
    <name type="scientific">Microbacterium natoriense</name>
    <dbReference type="NCBI Taxonomy" id="284570"/>
    <lineage>
        <taxon>Bacteria</taxon>
        <taxon>Bacillati</taxon>
        <taxon>Actinomycetota</taxon>
        <taxon>Actinomycetes</taxon>
        <taxon>Micrococcales</taxon>
        <taxon>Microbacteriaceae</taxon>
        <taxon>Microbacterium</taxon>
    </lineage>
</organism>
<proteinExistence type="predicted"/>
<keyword evidence="2" id="KW-1185">Reference proteome</keyword>
<dbReference type="InterPro" id="IPR036249">
    <property type="entry name" value="Thioredoxin-like_sf"/>
</dbReference>
<dbReference type="InterPro" id="IPR008554">
    <property type="entry name" value="Glutaredoxin-like"/>
</dbReference>
<accession>A0AAW8EUR2</accession>
<evidence type="ECO:0008006" key="3">
    <source>
        <dbReference type="Google" id="ProtNLM"/>
    </source>
</evidence>
<protein>
    <recommendedName>
        <fullName evidence="3">Thioredoxin</fullName>
    </recommendedName>
</protein>
<dbReference type="SUPFAM" id="SSF52833">
    <property type="entry name" value="Thioredoxin-like"/>
    <property type="match status" value="1"/>
</dbReference>
<dbReference type="AlphaFoldDB" id="A0AAW8EUR2"/>
<reference evidence="1 2" key="1">
    <citation type="submission" date="2023-07" db="EMBL/GenBank/DDBJ databases">
        <title>Comparative genomics of wheat-associated soil bacteria to identify genetic determinants of phenazine resistance.</title>
        <authorList>
            <person name="Mouncey N."/>
        </authorList>
    </citation>
    <scope>NUCLEOTIDE SEQUENCE [LARGE SCALE GENOMIC DNA]</scope>
    <source>
        <strain evidence="1 2">W4I9-1</strain>
    </source>
</reference>
<dbReference type="Gene3D" id="3.40.30.10">
    <property type="entry name" value="Glutaredoxin"/>
    <property type="match status" value="1"/>
</dbReference>
<name>A0AAW8EUR2_9MICO</name>
<comment type="caution">
    <text evidence="1">The sequence shown here is derived from an EMBL/GenBank/DDBJ whole genome shotgun (WGS) entry which is preliminary data.</text>
</comment>